<protein>
    <submittedName>
        <fullName evidence="4">CocE/NonD family hydrolase</fullName>
    </submittedName>
</protein>
<evidence type="ECO:0000256" key="2">
    <source>
        <dbReference type="SAM" id="SignalP"/>
    </source>
</evidence>
<dbReference type="EMBL" id="JADKCH010000035">
    <property type="protein sequence ID" value="MBK8574061.1"/>
    <property type="molecule type" value="Genomic_DNA"/>
</dbReference>
<dbReference type="NCBIfam" id="TIGR00976">
    <property type="entry name" value="CocE_NonD"/>
    <property type="match status" value="1"/>
</dbReference>
<keyword evidence="2" id="KW-0732">Signal</keyword>
<accession>A0A936F4U6</accession>
<evidence type="ECO:0000313" key="5">
    <source>
        <dbReference type="Proteomes" id="UP000709959"/>
    </source>
</evidence>
<dbReference type="InterPro" id="IPR000383">
    <property type="entry name" value="Xaa-Pro-like_dom"/>
</dbReference>
<dbReference type="SMART" id="SM00939">
    <property type="entry name" value="PepX_C"/>
    <property type="match status" value="1"/>
</dbReference>
<dbReference type="Pfam" id="PF02129">
    <property type="entry name" value="Peptidase_S15"/>
    <property type="match status" value="1"/>
</dbReference>
<dbReference type="InterPro" id="IPR008979">
    <property type="entry name" value="Galactose-bd-like_sf"/>
</dbReference>
<dbReference type="Gene3D" id="1.10.3020.10">
    <property type="entry name" value="alpha-amino acid ester hydrolase ( Helical cap domain)"/>
    <property type="match status" value="1"/>
</dbReference>
<dbReference type="SUPFAM" id="SSF49785">
    <property type="entry name" value="Galactose-binding domain-like"/>
    <property type="match status" value="1"/>
</dbReference>
<evidence type="ECO:0000313" key="4">
    <source>
        <dbReference type="EMBL" id="MBK8574061.1"/>
    </source>
</evidence>
<proteinExistence type="predicted"/>
<reference evidence="4 5" key="1">
    <citation type="submission" date="2020-10" db="EMBL/GenBank/DDBJ databases">
        <title>Connecting structure to function with the recovery of over 1000 high-quality activated sludge metagenome-assembled genomes encoding full-length rRNA genes using long-read sequencing.</title>
        <authorList>
            <person name="Singleton C.M."/>
            <person name="Petriglieri F."/>
            <person name="Kristensen J.M."/>
            <person name="Kirkegaard R.H."/>
            <person name="Michaelsen T.Y."/>
            <person name="Andersen M.H."/>
            <person name="Karst S.M."/>
            <person name="Dueholm M.S."/>
            <person name="Nielsen P.H."/>
            <person name="Albertsen M."/>
        </authorList>
    </citation>
    <scope>NUCLEOTIDE SEQUENCE [LARGE SCALE GENOMIC DNA]</scope>
    <source>
        <strain evidence="4">OdNE_18-Q3-R46-58_MAXAC.008</strain>
    </source>
</reference>
<dbReference type="InterPro" id="IPR005674">
    <property type="entry name" value="CocE/Ser_esterase"/>
</dbReference>
<gene>
    <name evidence="4" type="ORF">IPN91_15890</name>
</gene>
<dbReference type="Proteomes" id="UP000709959">
    <property type="component" value="Unassembled WGS sequence"/>
</dbReference>
<comment type="caution">
    <text evidence="4">The sequence shown here is derived from an EMBL/GenBank/DDBJ whole genome shotgun (WGS) entry which is preliminary data.</text>
</comment>
<feature type="signal peptide" evidence="2">
    <location>
        <begin position="1"/>
        <end position="18"/>
    </location>
</feature>
<dbReference type="GO" id="GO:0008239">
    <property type="term" value="F:dipeptidyl-peptidase activity"/>
    <property type="evidence" value="ECO:0007669"/>
    <property type="project" value="InterPro"/>
</dbReference>
<dbReference type="AlphaFoldDB" id="A0A936F4U6"/>
<dbReference type="PANTHER" id="PTHR43056:SF10">
    <property type="entry name" value="COCE_NOND FAMILY, PUTATIVE (AFU_ORTHOLOGUE AFUA_7G00600)-RELATED"/>
    <property type="match status" value="1"/>
</dbReference>
<keyword evidence="1 4" id="KW-0378">Hydrolase</keyword>
<feature type="domain" description="Xaa-Pro dipeptidyl-peptidase C-terminal" evidence="3">
    <location>
        <begin position="328"/>
        <end position="581"/>
    </location>
</feature>
<dbReference type="PANTHER" id="PTHR43056">
    <property type="entry name" value="PEPTIDASE S9 PROLYL OLIGOPEPTIDASE"/>
    <property type="match status" value="1"/>
</dbReference>
<name>A0A936F4U6_9BACT</name>
<dbReference type="InterPro" id="IPR029058">
    <property type="entry name" value="AB_hydrolase_fold"/>
</dbReference>
<dbReference type="Gene3D" id="3.40.50.1820">
    <property type="entry name" value="alpha/beta hydrolase"/>
    <property type="match status" value="1"/>
</dbReference>
<dbReference type="SUPFAM" id="SSF53474">
    <property type="entry name" value="alpha/beta-Hydrolases"/>
    <property type="match status" value="1"/>
</dbReference>
<sequence length="600" mass="65864">MKTILLALIVVVPSTLQADSPKNDFKPVHVIWDQKVPMRDGETLSATIYRDPKQLKPLPVILTMTPYIAEHAAKQGTYFAQNGYVFVAMDLRGRGNSAGAFIPGQVEAKDGYDAVEWLAKQPWCDGKVATWGGSWLGFNQWSLAKEFPPHLKALAPTAAVHPGVDYPQPNGIPVSYMLRWLTFVHGRALNSGLFGATAFWNNAEWEQVSTRRPFKDLEAITGIQGTVFQTWLQHPREDAFWQAMTPRPEHYAKFRIPILTITGHYDGDQTGALTYYERHMAHGQPDVTQRHWLVIGPWDHSGTRRPKAELGGVTFGPGAVMSMEDLHKAWYDHVLKGGPRPEFLENRVACFIMGRNTWIHASSLSQIEGAPLNLELDLAGAQPGDVTRSGALTPHPPSGAGSVVLVADPGYLPPRADLDEENAQYLKDQRDAFKPNLGQVVWHSEPFKEETIIAGRPRLALRLACDQPDADLQATLQELLPDGSAIALSGGSLRLRYRRGGIEPILMTPGQTERVDFPALDFFARALAKGSRLRLLVSAAPVFGYQRNTHTGGDLASEPLSAAKVAHITLLTGPGSGSLLQLPRPEAALLKAKEASAKSH</sequence>
<feature type="chain" id="PRO_5036998244" evidence="2">
    <location>
        <begin position="19"/>
        <end position="600"/>
    </location>
</feature>
<dbReference type="InterPro" id="IPR050585">
    <property type="entry name" value="Xaa-Pro_dipeptidyl-ppase/CocE"/>
</dbReference>
<evidence type="ECO:0000256" key="1">
    <source>
        <dbReference type="ARBA" id="ARBA00022801"/>
    </source>
</evidence>
<dbReference type="Gene3D" id="2.60.120.260">
    <property type="entry name" value="Galactose-binding domain-like"/>
    <property type="match status" value="1"/>
</dbReference>
<organism evidence="4 5">
    <name type="scientific">Candidatus Geothrix odensensis</name>
    <dbReference type="NCBI Taxonomy" id="2954440"/>
    <lineage>
        <taxon>Bacteria</taxon>
        <taxon>Pseudomonadati</taxon>
        <taxon>Acidobacteriota</taxon>
        <taxon>Holophagae</taxon>
        <taxon>Holophagales</taxon>
        <taxon>Holophagaceae</taxon>
        <taxon>Geothrix</taxon>
    </lineage>
</organism>
<dbReference type="InterPro" id="IPR013736">
    <property type="entry name" value="Xaa-Pro_dipept_C"/>
</dbReference>
<dbReference type="Pfam" id="PF08530">
    <property type="entry name" value="PepX_C"/>
    <property type="match status" value="1"/>
</dbReference>
<evidence type="ECO:0000259" key="3">
    <source>
        <dbReference type="SMART" id="SM00939"/>
    </source>
</evidence>